<dbReference type="GO" id="GO:0003743">
    <property type="term" value="F:translation initiation factor activity"/>
    <property type="evidence" value="ECO:0007669"/>
    <property type="project" value="UniProtKB-KW"/>
</dbReference>
<dbReference type="InterPro" id="IPR009000">
    <property type="entry name" value="Transl_B-barrel_sf"/>
</dbReference>
<keyword evidence="5 12" id="KW-0396">Initiation factor</keyword>
<keyword evidence="9" id="KW-0342">GTP-binding</keyword>
<dbReference type="PRINTS" id="PR00315">
    <property type="entry name" value="ELONGATNFCT"/>
</dbReference>
<keyword evidence="8" id="KW-0648">Protein biosynthesis</keyword>
<dbReference type="NCBIfam" id="NF003077">
    <property type="entry name" value="PRK04000.1"/>
    <property type="match status" value="1"/>
</dbReference>
<dbReference type="SUPFAM" id="SSF50465">
    <property type="entry name" value="EF-Tu/eEF-1alpha/eIF2-gamma C-terminal domain"/>
    <property type="match status" value="1"/>
</dbReference>
<protein>
    <recommendedName>
        <fullName evidence="4">Elongation factor Tu, chloroplastic</fullName>
        <ecNumber evidence="3">3.6.5.3</ecNumber>
    </recommendedName>
</protein>
<organism evidence="12 13">
    <name type="scientific">Raphidocelis subcapitata</name>
    <dbReference type="NCBI Taxonomy" id="307507"/>
    <lineage>
        <taxon>Eukaryota</taxon>
        <taxon>Viridiplantae</taxon>
        <taxon>Chlorophyta</taxon>
        <taxon>core chlorophytes</taxon>
        <taxon>Chlorophyceae</taxon>
        <taxon>CS clade</taxon>
        <taxon>Sphaeropleales</taxon>
        <taxon>Selenastraceae</taxon>
        <taxon>Raphidocelis</taxon>
    </lineage>
</organism>
<dbReference type="PANTHER" id="PTHR42854:SF3">
    <property type="entry name" value="EUKARYOTIC TRANSLATION INITIATION FACTOR 2 SUBUNIT 3-RELATED"/>
    <property type="match status" value="1"/>
</dbReference>
<dbReference type="CDD" id="cd01888">
    <property type="entry name" value="eIF2_gamma"/>
    <property type="match status" value="1"/>
</dbReference>
<dbReference type="FunFam" id="3.40.50.300:FF:000065">
    <property type="entry name" value="Eukaryotic translation initiation factor 2 subunit gamma"/>
    <property type="match status" value="1"/>
</dbReference>
<dbReference type="FunFam" id="2.40.30.10:FF:000011">
    <property type="entry name" value="Eukaryotic translation initiation factor 2 subunit gamma"/>
    <property type="match status" value="1"/>
</dbReference>
<dbReference type="Pfam" id="PF09173">
    <property type="entry name" value="eIF2_C"/>
    <property type="match status" value="1"/>
</dbReference>
<dbReference type="AlphaFoldDB" id="A0A2V0NRL1"/>
<comment type="function">
    <text evidence="1">This protein promotes the GTP-dependent binding of aminoacyl-tRNA to the A-site of ribosomes during protein biosynthesis.</text>
</comment>
<dbReference type="FunCoup" id="A0A2V0NRL1">
    <property type="interactions" value="1903"/>
</dbReference>
<dbReference type="GO" id="GO:0000049">
    <property type="term" value="F:tRNA binding"/>
    <property type="evidence" value="ECO:0007669"/>
    <property type="project" value="InterPro"/>
</dbReference>
<name>A0A2V0NRL1_9CHLO</name>
<dbReference type="OrthoDB" id="1045173at2759"/>
<comment type="similarity">
    <text evidence="2">Belongs to the TRAFAC class translation factor GTPase superfamily. Classic translation factor GTPase family. EF-Tu/EF-1A subfamily.</text>
</comment>
<evidence type="ECO:0000256" key="3">
    <source>
        <dbReference type="ARBA" id="ARBA00011986"/>
    </source>
</evidence>
<evidence type="ECO:0000259" key="11">
    <source>
        <dbReference type="PROSITE" id="PS51722"/>
    </source>
</evidence>
<dbReference type="GO" id="GO:0005850">
    <property type="term" value="C:eukaryotic translation initiation factor 2 complex"/>
    <property type="evidence" value="ECO:0007669"/>
    <property type="project" value="TreeGrafter"/>
</dbReference>
<dbReference type="Proteomes" id="UP000247498">
    <property type="component" value="Unassembled WGS sequence"/>
</dbReference>
<dbReference type="GO" id="GO:0001731">
    <property type="term" value="P:formation of translation preinitiation complex"/>
    <property type="evidence" value="ECO:0007669"/>
    <property type="project" value="TreeGrafter"/>
</dbReference>
<dbReference type="InterPro" id="IPR044127">
    <property type="entry name" value="eIF2g_dom_2"/>
</dbReference>
<comment type="caution">
    <text evidence="12">The sequence shown here is derived from an EMBL/GenBank/DDBJ whole genome shotgun (WGS) entry which is preliminary data.</text>
</comment>
<dbReference type="STRING" id="307507.A0A2V0NRL1"/>
<dbReference type="EC" id="3.6.5.3" evidence="3"/>
<dbReference type="Pfam" id="PF03144">
    <property type="entry name" value="GTP_EFTU_D2"/>
    <property type="match status" value="1"/>
</dbReference>
<dbReference type="Pfam" id="PF00009">
    <property type="entry name" value="GTP_EFTU"/>
    <property type="match status" value="1"/>
</dbReference>
<dbReference type="EMBL" id="BDRX01000016">
    <property type="protein sequence ID" value="GBF90308.1"/>
    <property type="molecule type" value="Genomic_DNA"/>
</dbReference>
<sequence>MSKAKGLREQDLATLDPAKLTPLSPEVISRQATINIGTIGHVAHGKSTVVKAITGVQTCPTCERPSCYRTYSSSKEDSPACEFCGGPMDLIRHVSFVDCPGHDILMATMLNGAAVMDGALLLIAANESCPQPQTSEHLAAVEIMRLKDIIILQNKIDLVTEATAQNQHEAIQKFIQGTIADGAPVVPISAQLKYNVDVVAEYIVKKIPVPVRDFVSPPQMIVIRSFDVNKPGSEVDELKGGVAGGSILQGVLRMGQEVEVRPGIITKDAEGRVRCLPIYSRIVGLFTESNALQYAVPGGLIGVGLTVDPTLTRADRLVGQVLGEVGRLPEVFSELEINFFLLRRLLGVRSKEGEKQSKVTKLSKGEVLMLNIGSMCTGARVLAVKHDLAKLQLTTPVCTKEGEKVALSRRVEKHWRLIGWGQIQKGLKMDLPPRPED</sequence>
<proteinExistence type="inferred from homology"/>
<dbReference type="InterPro" id="IPR027417">
    <property type="entry name" value="P-loop_NTPase"/>
</dbReference>
<keyword evidence="13" id="KW-1185">Reference proteome</keyword>
<dbReference type="GO" id="GO:0005829">
    <property type="term" value="C:cytosol"/>
    <property type="evidence" value="ECO:0007669"/>
    <property type="project" value="TreeGrafter"/>
</dbReference>
<dbReference type="InterPro" id="IPR044128">
    <property type="entry name" value="eIF2g_GTP-bd"/>
</dbReference>
<dbReference type="InterPro" id="IPR009001">
    <property type="entry name" value="Transl_elong_EF1A/Init_IF2_C"/>
</dbReference>
<evidence type="ECO:0000256" key="7">
    <source>
        <dbReference type="ARBA" id="ARBA00022801"/>
    </source>
</evidence>
<accession>A0A2V0NRL1</accession>
<evidence type="ECO:0000256" key="8">
    <source>
        <dbReference type="ARBA" id="ARBA00022917"/>
    </source>
</evidence>
<dbReference type="SUPFAM" id="SSF50447">
    <property type="entry name" value="Translation proteins"/>
    <property type="match status" value="1"/>
</dbReference>
<evidence type="ECO:0000256" key="2">
    <source>
        <dbReference type="ARBA" id="ARBA00007249"/>
    </source>
</evidence>
<dbReference type="Gene3D" id="2.40.30.10">
    <property type="entry name" value="Translation factors"/>
    <property type="match status" value="2"/>
</dbReference>
<evidence type="ECO:0000256" key="5">
    <source>
        <dbReference type="ARBA" id="ARBA00022540"/>
    </source>
</evidence>
<evidence type="ECO:0000256" key="9">
    <source>
        <dbReference type="ARBA" id="ARBA00023134"/>
    </source>
</evidence>
<keyword evidence="6" id="KW-0547">Nucleotide-binding</keyword>
<dbReference type="SUPFAM" id="SSF52540">
    <property type="entry name" value="P-loop containing nucleoside triphosphate hydrolases"/>
    <property type="match status" value="1"/>
</dbReference>
<dbReference type="InterPro" id="IPR015256">
    <property type="entry name" value="eIF2g_C"/>
</dbReference>
<dbReference type="InterPro" id="IPR004161">
    <property type="entry name" value="EFTu-like_2"/>
</dbReference>
<evidence type="ECO:0000256" key="4">
    <source>
        <dbReference type="ARBA" id="ARBA00021392"/>
    </source>
</evidence>
<dbReference type="CDD" id="cd15490">
    <property type="entry name" value="eIF2_gamma_III"/>
    <property type="match status" value="1"/>
</dbReference>
<dbReference type="Gene3D" id="3.40.50.300">
    <property type="entry name" value="P-loop containing nucleotide triphosphate hydrolases"/>
    <property type="match status" value="1"/>
</dbReference>
<evidence type="ECO:0000313" key="12">
    <source>
        <dbReference type="EMBL" id="GBF90308.1"/>
    </source>
</evidence>
<gene>
    <name evidence="12" type="ORF">Rsub_02414</name>
</gene>
<evidence type="ECO:0000256" key="1">
    <source>
        <dbReference type="ARBA" id="ARBA00003982"/>
    </source>
</evidence>
<dbReference type="InParanoid" id="A0A2V0NRL1"/>
<evidence type="ECO:0000256" key="6">
    <source>
        <dbReference type="ARBA" id="ARBA00022741"/>
    </source>
</evidence>
<dbReference type="GO" id="GO:0003924">
    <property type="term" value="F:GTPase activity"/>
    <property type="evidence" value="ECO:0007669"/>
    <property type="project" value="InterPro"/>
</dbReference>
<dbReference type="InterPro" id="IPR050543">
    <property type="entry name" value="eIF2G"/>
</dbReference>
<keyword evidence="7" id="KW-0378">Hydrolase</keyword>
<evidence type="ECO:0000313" key="13">
    <source>
        <dbReference type="Proteomes" id="UP000247498"/>
    </source>
</evidence>
<reference evidence="12 13" key="1">
    <citation type="journal article" date="2018" name="Sci. Rep.">
        <title>Raphidocelis subcapitata (=Pseudokirchneriella subcapitata) provides an insight into genome evolution and environmental adaptations in the Sphaeropleales.</title>
        <authorList>
            <person name="Suzuki S."/>
            <person name="Yamaguchi H."/>
            <person name="Nakajima N."/>
            <person name="Kawachi M."/>
        </authorList>
    </citation>
    <scope>NUCLEOTIDE SEQUENCE [LARGE SCALE GENOMIC DNA]</scope>
    <source>
        <strain evidence="12 13">NIES-35</strain>
    </source>
</reference>
<dbReference type="PANTHER" id="PTHR42854">
    <property type="entry name" value="EUKARYOTIC TRANSLATION INITIATION FACTOR 2 SUBUNIT 3 FAMILY MEMBER"/>
    <property type="match status" value="1"/>
</dbReference>
<dbReference type="PROSITE" id="PS51722">
    <property type="entry name" value="G_TR_2"/>
    <property type="match status" value="1"/>
</dbReference>
<dbReference type="CDD" id="cd03688">
    <property type="entry name" value="eIF2_gamma_II"/>
    <property type="match status" value="1"/>
</dbReference>
<evidence type="ECO:0000256" key="10">
    <source>
        <dbReference type="ARBA" id="ARBA00048107"/>
    </source>
</evidence>
<comment type="catalytic activity">
    <reaction evidence="10">
        <text>GTP + H2O = GDP + phosphate + H(+)</text>
        <dbReference type="Rhea" id="RHEA:19669"/>
        <dbReference type="ChEBI" id="CHEBI:15377"/>
        <dbReference type="ChEBI" id="CHEBI:15378"/>
        <dbReference type="ChEBI" id="CHEBI:37565"/>
        <dbReference type="ChEBI" id="CHEBI:43474"/>
        <dbReference type="ChEBI" id="CHEBI:58189"/>
        <dbReference type="EC" id="3.6.5.3"/>
    </reaction>
</comment>
<dbReference type="FunFam" id="2.40.30.10:FF:000009">
    <property type="entry name" value="Eukaryotic translation initiation factor 2 subunit gamma"/>
    <property type="match status" value="1"/>
</dbReference>
<dbReference type="InterPro" id="IPR000795">
    <property type="entry name" value="T_Tr_GTP-bd_dom"/>
</dbReference>
<feature type="domain" description="Tr-type G" evidence="11">
    <location>
        <begin position="31"/>
        <end position="211"/>
    </location>
</feature>
<dbReference type="GO" id="GO:0005525">
    <property type="term" value="F:GTP binding"/>
    <property type="evidence" value="ECO:0007669"/>
    <property type="project" value="UniProtKB-KW"/>
</dbReference>